<proteinExistence type="predicted"/>
<name>A0A8J4M5D5_9PROT</name>
<accession>A0A8J4M5D5</accession>
<evidence type="ECO:0000313" key="1">
    <source>
        <dbReference type="EMBL" id="HGC42581.1"/>
    </source>
</evidence>
<sequence>MISALAIEEKHPNPVAILELFRVTAVTLMQTSLDPAIHDAALKDFSSAFFQVSHGSSVPVLGERARILYDWTLAIAQNGDCSVAQDKFNKYSTALSDMSMPQKIQDASKESLRSVAAQISHCALTIPPPR</sequence>
<dbReference type="EMBL" id="DTQM01000096">
    <property type="protein sequence ID" value="HGC42581.1"/>
    <property type="molecule type" value="Genomic_DNA"/>
</dbReference>
<gene>
    <name evidence="1" type="ORF">ENY07_05065</name>
</gene>
<reference evidence="1" key="1">
    <citation type="journal article" date="2020" name="mSystems">
        <title>Genome- and Community-Level Interaction Insights into Carbon Utilization and Element Cycling Functions of Hydrothermarchaeota in Hydrothermal Sediment.</title>
        <authorList>
            <person name="Zhou Z."/>
            <person name="Liu Y."/>
            <person name="Xu W."/>
            <person name="Pan J."/>
            <person name="Luo Z.H."/>
            <person name="Li M."/>
        </authorList>
    </citation>
    <scope>NUCLEOTIDE SEQUENCE</scope>
    <source>
        <strain evidence="1">SpSt-997</strain>
    </source>
</reference>
<organism evidence="1">
    <name type="scientific">Acidicaldus sp</name>
    <dbReference type="NCBI Taxonomy" id="1872105"/>
    <lineage>
        <taxon>Bacteria</taxon>
        <taxon>Pseudomonadati</taxon>
        <taxon>Pseudomonadota</taxon>
        <taxon>Alphaproteobacteria</taxon>
        <taxon>Acetobacterales</taxon>
        <taxon>Acetobacteraceae</taxon>
        <taxon>Acidicaldus</taxon>
    </lineage>
</organism>
<comment type="caution">
    <text evidence="1">The sequence shown here is derived from an EMBL/GenBank/DDBJ whole genome shotgun (WGS) entry which is preliminary data.</text>
</comment>
<dbReference type="AlphaFoldDB" id="A0A8J4M5D5"/>
<protein>
    <submittedName>
        <fullName evidence="1">Uncharacterized protein</fullName>
    </submittedName>
</protein>